<reference evidence="2" key="1">
    <citation type="journal article" date="2020" name="mSystems">
        <title>Genome- and Community-Level Interaction Insights into Carbon Utilization and Element Cycling Functions of Hydrothermarchaeota in Hydrothermal Sediment.</title>
        <authorList>
            <person name="Zhou Z."/>
            <person name="Liu Y."/>
            <person name="Xu W."/>
            <person name="Pan J."/>
            <person name="Luo Z.H."/>
            <person name="Li M."/>
        </authorList>
    </citation>
    <scope>NUCLEOTIDE SEQUENCE [LARGE SCALE GENOMIC DNA]</scope>
    <source>
        <strain evidence="2">SpSt-1182</strain>
    </source>
</reference>
<sequence length="149" mass="15598">MPASRRQTALLMLAIGGHGLAIQVVLMRELMSAHAGNELAAAVVLNAWLGLEALGARLLGALLLAIAALVLYGARRGTAAGRAVAIATSGFAANGMVALGMFAFQVAPGLTRAYLFPAALKLASLLLQPRRRTIGPRQQVVKPQRKRHS</sequence>
<evidence type="ECO:0000313" key="2">
    <source>
        <dbReference type="EMBL" id="HDR00317.1"/>
    </source>
</evidence>
<dbReference type="EMBL" id="DSBX01000330">
    <property type="protein sequence ID" value="HDR00317.1"/>
    <property type="molecule type" value="Genomic_DNA"/>
</dbReference>
<accession>A0A7V0T7C8</accession>
<protein>
    <submittedName>
        <fullName evidence="2">Uncharacterized protein</fullName>
    </submittedName>
</protein>
<feature type="transmembrane region" description="Helical" evidence="1">
    <location>
        <begin position="45"/>
        <end position="72"/>
    </location>
</feature>
<keyword evidence="1" id="KW-0472">Membrane</keyword>
<proteinExistence type="predicted"/>
<comment type="caution">
    <text evidence="2">The sequence shown here is derived from an EMBL/GenBank/DDBJ whole genome shotgun (WGS) entry which is preliminary data.</text>
</comment>
<organism evidence="2">
    <name type="scientific">candidate division WOR-3 bacterium</name>
    <dbReference type="NCBI Taxonomy" id="2052148"/>
    <lineage>
        <taxon>Bacteria</taxon>
        <taxon>Bacteria division WOR-3</taxon>
    </lineage>
</organism>
<evidence type="ECO:0000256" key="1">
    <source>
        <dbReference type="SAM" id="Phobius"/>
    </source>
</evidence>
<keyword evidence="1" id="KW-0812">Transmembrane</keyword>
<keyword evidence="1" id="KW-1133">Transmembrane helix</keyword>
<name>A0A7V0T7C8_UNCW3</name>
<feature type="transmembrane region" description="Helical" evidence="1">
    <location>
        <begin position="84"/>
        <end position="104"/>
    </location>
</feature>
<gene>
    <name evidence="2" type="ORF">ENN51_08565</name>
</gene>
<dbReference type="Proteomes" id="UP000885672">
    <property type="component" value="Unassembled WGS sequence"/>
</dbReference>
<dbReference type="AlphaFoldDB" id="A0A7V0T7C8"/>